<sequence>MRKVWQVWQVLEGTTRSELGRKELPQGKSIPRSLFEEGTIKKVSINGTVTSDTVTPQPPWLRWEAPRAG</sequence>
<dbReference type="AlphaFoldDB" id="A0A0A2IM30"/>
<dbReference type="EMBL" id="JQFZ01000331">
    <property type="protein sequence ID" value="KGO50506.1"/>
    <property type="molecule type" value="Genomic_DNA"/>
</dbReference>
<dbReference type="OrthoDB" id="10541907at2759"/>
<reference evidence="2 3" key="1">
    <citation type="journal article" date="2015" name="Mol. Plant Microbe Interact.">
        <title>Genome, transcriptome, and functional analyses of Penicillium expansum provide new insights into secondary metabolism and pathogenicity.</title>
        <authorList>
            <person name="Ballester A.R."/>
            <person name="Marcet-Houben M."/>
            <person name="Levin E."/>
            <person name="Sela N."/>
            <person name="Selma-Lazaro C."/>
            <person name="Carmona L."/>
            <person name="Wisniewski M."/>
            <person name="Droby S."/>
            <person name="Gonzalez-Candelas L."/>
            <person name="Gabaldon T."/>
        </authorList>
    </citation>
    <scope>NUCLEOTIDE SEQUENCE [LARGE SCALE GENOMIC DNA]</scope>
    <source>
        <strain evidence="2 3">MD-8</strain>
    </source>
</reference>
<gene>
    <name evidence="2" type="ORF">PEX2_036770</name>
</gene>
<proteinExistence type="predicted"/>
<dbReference type="GeneID" id="27676371"/>
<dbReference type="PhylomeDB" id="A0A0A2IM30"/>
<dbReference type="RefSeq" id="XP_016593713.1">
    <property type="nucleotide sequence ID" value="XM_016740952.1"/>
</dbReference>
<dbReference type="VEuPathDB" id="FungiDB:PEXP_106480"/>
<comment type="caution">
    <text evidence="2">The sequence shown here is derived from an EMBL/GenBank/DDBJ whole genome shotgun (WGS) entry which is preliminary data.</text>
</comment>
<keyword evidence="3" id="KW-1185">Reference proteome</keyword>
<evidence type="ECO:0000313" key="3">
    <source>
        <dbReference type="Proteomes" id="UP000030143"/>
    </source>
</evidence>
<evidence type="ECO:0000256" key="1">
    <source>
        <dbReference type="SAM" id="MobiDB-lite"/>
    </source>
</evidence>
<feature type="region of interest" description="Disordered" evidence="1">
    <location>
        <begin position="49"/>
        <end position="69"/>
    </location>
</feature>
<dbReference type="Proteomes" id="UP000030143">
    <property type="component" value="Unassembled WGS sequence"/>
</dbReference>
<protein>
    <submittedName>
        <fullName evidence="2">Uncharacterized protein</fullName>
    </submittedName>
</protein>
<name>A0A0A2IM30_PENEN</name>
<evidence type="ECO:0000313" key="2">
    <source>
        <dbReference type="EMBL" id="KGO50506.1"/>
    </source>
</evidence>
<accession>A0A0A2IM30</accession>
<dbReference type="HOGENOM" id="CLU_2776715_0_0_1"/>
<organism evidence="2 3">
    <name type="scientific">Penicillium expansum</name>
    <name type="common">Blue mold rot fungus</name>
    <dbReference type="NCBI Taxonomy" id="27334"/>
    <lineage>
        <taxon>Eukaryota</taxon>
        <taxon>Fungi</taxon>
        <taxon>Dikarya</taxon>
        <taxon>Ascomycota</taxon>
        <taxon>Pezizomycotina</taxon>
        <taxon>Eurotiomycetes</taxon>
        <taxon>Eurotiomycetidae</taxon>
        <taxon>Eurotiales</taxon>
        <taxon>Aspergillaceae</taxon>
        <taxon>Penicillium</taxon>
    </lineage>
</organism>